<dbReference type="PANTHER" id="PTHR44757">
    <property type="entry name" value="DIGUANYLATE CYCLASE DGCP"/>
    <property type="match status" value="1"/>
</dbReference>
<dbReference type="InterPro" id="IPR029787">
    <property type="entry name" value="Nucleotide_cyclase"/>
</dbReference>
<evidence type="ECO:0000259" key="3">
    <source>
        <dbReference type="PROSITE" id="PS50883"/>
    </source>
</evidence>
<feature type="transmembrane region" description="Helical" evidence="2">
    <location>
        <begin position="268"/>
        <end position="284"/>
    </location>
</feature>
<feature type="transmembrane region" description="Helical" evidence="2">
    <location>
        <begin position="7"/>
        <end position="28"/>
    </location>
</feature>
<dbReference type="CDD" id="cd01949">
    <property type="entry name" value="GGDEF"/>
    <property type="match status" value="1"/>
</dbReference>
<comment type="caution">
    <text evidence="5">The sequence shown here is derived from an EMBL/GenBank/DDBJ whole genome shotgun (WGS) entry which is preliminary data.</text>
</comment>
<evidence type="ECO:0000313" key="5">
    <source>
        <dbReference type="EMBL" id="KNY25806.1"/>
    </source>
</evidence>
<dbReference type="Gene3D" id="3.30.70.270">
    <property type="match status" value="1"/>
</dbReference>
<dbReference type="STRING" id="398512.Bccel_1066"/>
<keyword evidence="6" id="KW-1185">Reference proteome</keyword>
<feature type="domain" description="GGDEF" evidence="4">
    <location>
        <begin position="377"/>
        <end position="510"/>
    </location>
</feature>
<organism evidence="5 6">
    <name type="scientific">Pseudobacteroides cellulosolvens ATCC 35603 = DSM 2933</name>
    <dbReference type="NCBI Taxonomy" id="398512"/>
    <lineage>
        <taxon>Bacteria</taxon>
        <taxon>Bacillati</taxon>
        <taxon>Bacillota</taxon>
        <taxon>Clostridia</taxon>
        <taxon>Eubacteriales</taxon>
        <taxon>Oscillospiraceae</taxon>
        <taxon>Pseudobacteroides</taxon>
    </lineage>
</organism>
<dbReference type="Gene3D" id="3.20.20.450">
    <property type="entry name" value="EAL domain"/>
    <property type="match status" value="1"/>
</dbReference>
<dbReference type="OrthoDB" id="9762141at2"/>
<feature type="transmembrane region" description="Helical" evidence="2">
    <location>
        <begin position="126"/>
        <end position="146"/>
    </location>
</feature>
<proteinExistence type="predicted"/>
<dbReference type="InterPro" id="IPR035919">
    <property type="entry name" value="EAL_sf"/>
</dbReference>
<dbReference type="InterPro" id="IPR052155">
    <property type="entry name" value="Biofilm_reg_signaling"/>
</dbReference>
<dbReference type="SMART" id="SM00052">
    <property type="entry name" value="EAL"/>
    <property type="match status" value="1"/>
</dbReference>
<feature type="transmembrane region" description="Helical" evidence="2">
    <location>
        <begin position="230"/>
        <end position="247"/>
    </location>
</feature>
<dbReference type="NCBIfam" id="TIGR00254">
    <property type="entry name" value="GGDEF"/>
    <property type="match status" value="1"/>
</dbReference>
<gene>
    <name evidence="5" type="ORF">Bccel_1066</name>
</gene>
<feature type="transmembrane region" description="Helical" evidence="2">
    <location>
        <begin position="193"/>
        <end position="210"/>
    </location>
</feature>
<dbReference type="PROSITE" id="PS50883">
    <property type="entry name" value="EAL"/>
    <property type="match status" value="1"/>
</dbReference>
<feature type="transmembrane region" description="Helical" evidence="2">
    <location>
        <begin position="161"/>
        <end position="181"/>
    </location>
</feature>
<dbReference type="CDD" id="cd01948">
    <property type="entry name" value="EAL"/>
    <property type="match status" value="1"/>
</dbReference>
<name>A0A0L6JIX8_9FIRM</name>
<dbReference type="SMART" id="SM00267">
    <property type="entry name" value="GGDEF"/>
    <property type="match status" value="1"/>
</dbReference>
<keyword evidence="2" id="KW-0812">Transmembrane</keyword>
<feature type="coiled-coil region" evidence="1">
    <location>
        <begin position="312"/>
        <end position="350"/>
    </location>
</feature>
<dbReference type="EMBL" id="LGTC01000001">
    <property type="protein sequence ID" value="KNY25806.1"/>
    <property type="molecule type" value="Genomic_DNA"/>
</dbReference>
<dbReference type="InterPro" id="IPR043128">
    <property type="entry name" value="Rev_trsase/Diguanyl_cyclase"/>
</dbReference>
<dbReference type="InterPro" id="IPR000160">
    <property type="entry name" value="GGDEF_dom"/>
</dbReference>
<keyword evidence="2" id="KW-0472">Membrane</keyword>
<dbReference type="Proteomes" id="UP000036923">
    <property type="component" value="Unassembled WGS sequence"/>
</dbReference>
<evidence type="ECO:0000313" key="6">
    <source>
        <dbReference type="Proteomes" id="UP000036923"/>
    </source>
</evidence>
<evidence type="ECO:0000259" key="4">
    <source>
        <dbReference type="PROSITE" id="PS50887"/>
    </source>
</evidence>
<feature type="transmembrane region" description="Helical" evidence="2">
    <location>
        <begin position="96"/>
        <end position="114"/>
    </location>
</feature>
<dbReference type="Pfam" id="PF00990">
    <property type="entry name" value="GGDEF"/>
    <property type="match status" value="1"/>
</dbReference>
<dbReference type="Pfam" id="PF00563">
    <property type="entry name" value="EAL"/>
    <property type="match status" value="1"/>
</dbReference>
<feature type="domain" description="EAL" evidence="3">
    <location>
        <begin position="519"/>
        <end position="773"/>
    </location>
</feature>
<dbReference type="AlphaFoldDB" id="A0A0L6JIX8"/>
<keyword evidence="1" id="KW-0175">Coiled coil</keyword>
<dbReference type="RefSeq" id="WP_036940469.1">
    <property type="nucleotide sequence ID" value="NZ_JQKC01000013.1"/>
</dbReference>
<feature type="transmembrane region" description="Helical" evidence="2">
    <location>
        <begin position="34"/>
        <end position="52"/>
    </location>
</feature>
<dbReference type="InterPro" id="IPR001633">
    <property type="entry name" value="EAL_dom"/>
</dbReference>
<dbReference type="PROSITE" id="PS50887">
    <property type="entry name" value="GGDEF"/>
    <property type="match status" value="1"/>
</dbReference>
<dbReference type="SUPFAM" id="SSF55073">
    <property type="entry name" value="Nucleotide cyclase"/>
    <property type="match status" value="1"/>
</dbReference>
<evidence type="ECO:0000256" key="1">
    <source>
        <dbReference type="SAM" id="Coils"/>
    </source>
</evidence>
<keyword evidence="2" id="KW-1133">Transmembrane helix</keyword>
<dbReference type="SUPFAM" id="SSF141868">
    <property type="entry name" value="EAL domain-like"/>
    <property type="match status" value="1"/>
</dbReference>
<evidence type="ECO:0000256" key="2">
    <source>
        <dbReference type="SAM" id="Phobius"/>
    </source>
</evidence>
<feature type="transmembrane region" description="Helical" evidence="2">
    <location>
        <begin position="59"/>
        <end position="81"/>
    </location>
</feature>
<dbReference type="eggNOG" id="COG5001">
    <property type="taxonomic scope" value="Bacteria"/>
</dbReference>
<sequence>MKKQTYISIQIVLGIYFIIYFISAVFQSDFWGNILSPIGTFAASIILFTVYLRPRKIRFHWLCASLACFFWFLADILWAVYDLVLGLDPDEIDLITYIYMLPNIFLAIASGIFFISQWHKWNKVQLILDVLAITSSGITLVWILLFHKQSEMILSISADSFTTFISIICDFFAGCCIVIWFNSNRNGKIANSIHLVVIGVFLYICSDLYYSHQLFRDEYIPNSLIDSAYMASFLLIAWGGLIDIFYMEKTNITTDNIMHQNTGASRKALIILSVPILLILVNNYEFKEVLIFGCIIAVYQILSSYVQYTIRNEQLLQREKELNSLLEEKIAEHTKDLLDANNNLKILSQRDQITGLFNRRYFLDSLDQMLNDTMSGESVYIIFMDMDRFKSINDSYGHDIGDKVLMEIGDRLESWNTYNALLARLGGDEFVIAVRGRFQHSEIKKMVSELIKCCNKPININNYEFNITLSAGITQYPNDANERSSLMKNADIAMYNSKSQGYNQYSFFNSELNSKILRKNEIELLLKNANFDKEFELYYQPQIKIPENNLIGVEALLRWKALESGHISPAEFIPIAEEIGIIVPLGEWIIKQAVMQISKWNNLYDSDLKVGINISPKQLDTPNFIDYVLSIIKTYSIKPSWLDMEITESIAMKGESTVQSIFATIANLGISISIDDFGTGYSSLSYIKKFSFNKLKIAKPLVDNISTDSSEAQIIKAIVMMAKTLGIKAIAEGVESEEQLKLLISLQCDEVQGYIFGHPLPASEFERMHIKQFANK</sequence>
<accession>A0A0L6JIX8</accession>
<protein>
    <submittedName>
        <fullName evidence="5">Diguanylate cyclase/phosphodiesterase</fullName>
    </submittedName>
</protein>
<reference evidence="6" key="1">
    <citation type="submission" date="2015-07" db="EMBL/GenBank/DDBJ databases">
        <title>Near-Complete Genome Sequence of the Cellulolytic Bacterium Bacteroides (Pseudobacteroides) cellulosolvens ATCC 35603.</title>
        <authorList>
            <person name="Dassa B."/>
            <person name="Utturkar S.M."/>
            <person name="Klingeman D.M."/>
            <person name="Hurt R.A."/>
            <person name="Keller M."/>
            <person name="Xu J."/>
            <person name="Reddy Y.H.K."/>
            <person name="Borovok I."/>
            <person name="Grinberg I.R."/>
            <person name="Lamed R."/>
            <person name="Zhivin O."/>
            <person name="Bayer E.A."/>
            <person name="Brown S.D."/>
        </authorList>
    </citation>
    <scope>NUCLEOTIDE SEQUENCE [LARGE SCALE GENOMIC DNA]</scope>
    <source>
        <strain evidence="6">DSM 2933</strain>
    </source>
</reference>
<dbReference type="PANTHER" id="PTHR44757:SF2">
    <property type="entry name" value="BIOFILM ARCHITECTURE MAINTENANCE PROTEIN MBAA"/>
    <property type="match status" value="1"/>
</dbReference>